<protein>
    <recommendedName>
        <fullName evidence="1">glutathione gamma-glutamylcysteinyltransferase</fullName>
        <ecNumber evidence="1">2.3.2.15</ecNumber>
    </recommendedName>
</protein>
<dbReference type="SUPFAM" id="SSF54001">
    <property type="entry name" value="Cysteine proteinases"/>
    <property type="match status" value="1"/>
</dbReference>
<dbReference type="EC" id="2.3.2.15" evidence="1"/>
<dbReference type="RefSeq" id="WP_106168823.1">
    <property type="nucleotide sequence ID" value="NZ_JAVKZF010000002.1"/>
</dbReference>
<dbReference type="GO" id="GO:0016756">
    <property type="term" value="F:glutathione gamma-glutamylcysteinyltransferase activity"/>
    <property type="evidence" value="ECO:0007669"/>
    <property type="project" value="UniProtKB-EC"/>
</dbReference>
<sequence>MTIKIRTITPLIKLGAIALFVAGDSVLTQTLPLPNNLISFNSETGEQLLLQSKAREDFWDLSTQYVTQNTQSYCGVASIVMVLNALSIPAPIAPEYTPYRVFTQANFFNNASTKKVLAPEVVARQGMTLEQLGQLLASYGVEAKVYHSTNTNLEQFRQLVIQNLRQENNFVLANYLRRKIGQERGGHISPLAAYNQQTDRFLILDVSRYKYPPVWVKAADLWQAMDTEDRVSGKTRGFVLVSQKVKS</sequence>
<comment type="caution">
    <text evidence="6">The sequence shown here is derived from an EMBL/GenBank/DDBJ whole genome shotgun (WGS) entry which is preliminary data.</text>
</comment>
<keyword evidence="2" id="KW-0104">Cadmium</keyword>
<evidence type="ECO:0000256" key="3">
    <source>
        <dbReference type="ARBA" id="ARBA00022679"/>
    </source>
</evidence>
<dbReference type="InterPro" id="IPR038765">
    <property type="entry name" value="Papain-like_cys_pep_sf"/>
</dbReference>
<dbReference type="InterPro" id="IPR007719">
    <property type="entry name" value="PCS_N"/>
</dbReference>
<dbReference type="PROSITE" id="PS51443">
    <property type="entry name" value="PCS"/>
    <property type="match status" value="1"/>
</dbReference>
<dbReference type="Gene3D" id="3.90.70.30">
    <property type="entry name" value="Phytochelatin synthase, N-terminal domain"/>
    <property type="match status" value="1"/>
</dbReference>
<dbReference type="InterPro" id="IPR040409">
    <property type="entry name" value="PCS-like"/>
</dbReference>
<evidence type="ECO:0000256" key="2">
    <source>
        <dbReference type="ARBA" id="ARBA00022539"/>
    </source>
</evidence>
<dbReference type="Pfam" id="PF05023">
    <property type="entry name" value="Phytochelatin"/>
    <property type="match status" value="1"/>
</dbReference>
<keyword evidence="7" id="KW-1185">Reference proteome</keyword>
<dbReference type="GO" id="GO:0010038">
    <property type="term" value="P:response to metal ion"/>
    <property type="evidence" value="ECO:0007669"/>
    <property type="project" value="InterPro"/>
</dbReference>
<keyword evidence="3" id="KW-0808">Transferase</keyword>
<dbReference type="InterPro" id="IPR038156">
    <property type="entry name" value="PCS_N_sf"/>
</dbReference>
<dbReference type="Proteomes" id="UP000282574">
    <property type="component" value="Unassembled WGS sequence"/>
</dbReference>
<reference evidence="6 7" key="1">
    <citation type="journal article" date="2019" name="Genome Biol. Evol.">
        <title>Day and night: Metabolic profiles and evolutionary relationships of six axenic non-marine cyanobacteria.</title>
        <authorList>
            <person name="Will S.E."/>
            <person name="Henke P."/>
            <person name="Boedeker C."/>
            <person name="Huang S."/>
            <person name="Brinkmann H."/>
            <person name="Rohde M."/>
            <person name="Jarek M."/>
            <person name="Friedl T."/>
            <person name="Seufert S."/>
            <person name="Schumacher M."/>
            <person name="Overmann J."/>
            <person name="Neumann-Schaal M."/>
            <person name="Petersen J."/>
        </authorList>
    </citation>
    <scope>NUCLEOTIDE SEQUENCE [LARGE SCALE GENOMIC DNA]</scope>
    <source>
        <strain evidence="6 7">SAG 39.79</strain>
    </source>
</reference>
<evidence type="ECO:0000259" key="5">
    <source>
        <dbReference type="PROSITE" id="PS51443"/>
    </source>
</evidence>
<keyword evidence="4" id="KW-0479">Metal-binding</keyword>
<name>A0AB37UJR2_9CYAN</name>
<gene>
    <name evidence="6" type="ORF">DSM107010_31180</name>
</gene>
<evidence type="ECO:0000256" key="4">
    <source>
        <dbReference type="ARBA" id="ARBA00022723"/>
    </source>
</evidence>
<evidence type="ECO:0000313" key="7">
    <source>
        <dbReference type="Proteomes" id="UP000282574"/>
    </source>
</evidence>
<dbReference type="GO" id="GO:0046872">
    <property type="term" value="F:metal ion binding"/>
    <property type="evidence" value="ECO:0007669"/>
    <property type="project" value="UniProtKB-KW"/>
</dbReference>
<evidence type="ECO:0000256" key="1">
    <source>
        <dbReference type="ARBA" id="ARBA00012468"/>
    </source>
</evidence>
<dbReference type="EMBL" id="RSCK01000023">
    <property type="protein sequence ID" value="RUT11631.1"/>
    <property type="molecule type" value="Genomic_DNA"/>
</dbReference>
<dbReference type="PANTHER" id="PTHR33447:SF20">
    <property type="entry name" value="GLUTATHIONE GAMMA-GLUTAMYLCYSTEINYLTRANSFERASE"/>
    <property type="match status" value="1"/>
</dbReference>
<dbReference type="PANTHER" id="PTHR33447">
    <property type="entry name" value="GLUTATHIONE GAMMA-GLUTAMYLCYSTEINYLTRANSFERASE"/>
    <property type="match status" value="1"/>
</dbReference>
<organism evidence="6 7">
    <name type="scientific">Chroococcidiopsis cubana SAG 39.79</name>
    <dbReference type="NCBI Taxonomy" id="388085"/>
    <lineage>
        <taxon>Bacteria</taxon>
        <taxon>Bacillati</taxon>
        <taxon>Cyanobacteriota</taxon>
        <taxon>Cyanophyceae</taxon>
        <taxon>Chroococcidiopsidales</taxon>
        <taxon>Chroococcidiopsidaceae</taxon>
        <taxon>Chroococcidiopsis</taxon>
    </lineage>
</organism>
<accession>A0AB37UJR2</accession>
<feature type="domain" description="Peptidase C83" evidence="5">
    <location>
        <begin position="21"/>
        <end position="246"/>
    </location>
</feature>
<dbReference type="AlphaFoldDB" id="A0AB37UJR2"/>
<evidence type="ECO:0000313" key="6">
    <source>
        <dbReference type="EMBL" id="RUT11631.1"/>
    </source>
</evidence>
<dbReference type="GO" id="GO:0046938">
    <property type="term" value="P:phytochelatin biosynthetic process"/>
    <property type="evidence" value="ECO:0007669"/>
    <property type="project" value="InterPro"/>
</dbReference>
<proteinExistence type="predicted"/>